<name>A0A4R0R4Z9_9APHY</name>
<organism evidence="2 3">
    <name type="scientific">Steccherinum ochraceum</name>
    <dbReference type="NCBI Taxonomy" id="92696"/>
    <lineage>
        <taxon>Eukaryota</taxon>
        <taxon>Fungi</taxon>
        <taxon>Dikarya</taxon>
        <taxon>Basidiomycota</taxon>
        <taxon>Agaricomycotina</taxon>
        <taxon>Agaricomycetes</taxon>
        <taxon>Polyporales</taxon>
        <taxon>Steccherinaceae</taxon>
        <taxon>Steccherinum</taxon>
    </lineage>
</organism>
<feature type="region of interest" description="Disordered" evidence="1">
    <location>
        <begin position="45"/>
        <end position="82"/>
    </location>
</feature>
<dbReference type="AlphaFoldDB" id="A0A4R0R4Z9"/>
<reference evidence="2 3" key="1">
    <citation type="submission" date="2018-11" db="EMBL/GenBank/DDBJ databases">
        <title>Genome assembly of Steccherinum ochraceum LE-BIN_3174, the white-rot fungus of the Steccherinaceae family (The Residual Polyporoid clade, Polyporales, Basidiomycota).</title>
        <authorList>
            <person name="Fedorova T.V."/>
            <person name="Glazunova O.A."/>
            <person name="Landesman E.O."/>
            <person name="Moiseenko K.V."/>
            <person name="Psurtseva N.V."/>
            <person name="Savinova O.S."/>
            <person name="Shakhova N.V."/>
            <person name="Tyazhelova T.V."/>
            <person name="Vasina D.V."/>
        </authorList>
    </citation>
    <scope>NUCLEOTIDE SEQUENCE [LARGE SCALE GENOMIC DNA]</scope>
    <source>
        <strain evidence="2 3">LE-BIN_3174</strain>
    </source>
</reference>
<evidence type="ECO:0000313" key="3">
    <source>
        <dbReference type="Proteomes" id="UP000292702"/>
    </source>
</evidence>
<evidence type="ECO:0000313" key="2">
    <source>
        <dbReference type="EMBL" id="TCD59835.1"/>
    </source>
</evidence>
<dbReference type="EMBL" id="RWJN01000725">
    <property type="protein sequence ID" value="TCD59835.1"/>
    <property type="molecule type" value="Genomic_DNA"/>
</dbReference>
<keyword evidence="3" id="KW-1185">Reference proteome</keyword>
<dbReference type="Proteomes" id="UP000292702">
    <property type="component" value="Unassembled WGS sequence"/>
</dbReference>
<proteinExistence type="predicted"/>
<gene>
    <name evidence="2" type="ORF">EIP91_011343</name>
</gene>
<feature type="compositionally biased region" description="Low complexity" evidence="1">
    <location>
        <begin position="53"/>
        <end position="71"/>
    </location>
</feature>
<comment type="caution">
    <text evidence="2">The sequence shown here is derived from an EMBL/GenBank/DDBJ whole genome shotgun (WGS) entry which is preliminary data.</text>
</comment>
<accession>A0A4R0R4Z9</accession>
<protein>
    <submittedName>
        <fullName evidence="2">Uncharacterized protein</fullName>
    </submittedName>
</protein>
<feature type="non-terminal residue" evidence="2">
    <location>
        <position position="1"/>
    </location>
</feature>
<evidence type="ECO:0000256" key="1">
    <source>
        <dbReference type="SAM" id="MobiDB-lite"/>
    </source>
</evidence>
<sequence>GCAIQSIAYACRGGSAFIVTGTAETGSSTHIYVWRSTAIVAFPPSPKHSPRLSPGSESSEDLSASTSTSSTHDLRDKDTPSSASIPFQTAHQFEDTPSSSNWVSPTIAGSTAILALCLASVVYYWPQIVEVLQEPYVNFSACVSRISEHLWVSCITLMRGILRLTPHAQQFMHEVLAAEIA</sequence>